<protein>
    <submittedName>
        <fullName evidence="3">VOC family protein</fullName>
    </submittedName>
</protein>
<dbReference type="InterPro" id="IPR037523">
    <property type="entry name" value="VOC_core"/>
</dbReference>
<proteinExistence type="predicted"/>
<keyword evidence="1" id="KW-1133">Transmembrane helix</keyword>
<feature type="domain" description="VOC" evidence="2">
    <location>
        <begin position="41"/>
        <end position="158"/>
    </location>
</feature>
<evidence type="ECO:0000313" key="3">
    <source>
        <dbReference type="EMBL" id="TQR15042.1"/>
    </source>
</evidence>
<dbReference type="PANTHER" id="PTHR43279">
    <property type="entry name" value="CATECHOL-2,3-DIOXYGENASE"/>
    <property type="match status" value="1"/>
</dbReference>
<feature type="transmembrane region" description="Helical" evidence="1">
    <location>
        <begin position="6"/>
        <end position="24"/>
    </location>
</feature>
<dbReference type="Proteomes" id="UP000317316">
    <property type="component" value="Unassembled WGS sequence"/>
</dbReference>
<dbReference type="Gene3D" id="3.10.180.10">
    <property type="entry name" value="2,3-Dihydroxybiphenyl 1,2-Dioxygenase, domain 1"/>
    <property type="match status" value="2"/>
</dbReference>
<keyword evidence="1" id="KW-0812">Transmembrane</keyword>
<dbReference type="InterPro" id="IPR004360">
    <property type="entry name" value="Glyas_Fos-R_dOase_dom"/>
</dbReference>
<dbReference type="CDD" id="cd07255">
    <property type="entry name" value="VOC_BsCatE_like_N"/>
    <property type="match status" value="1"/>
</dbReference>
<name>A0A544TC57_9BACI</name>
<keyword evidence="4" id="KW-1185">Reference proteome</keyword>
<organism evidence="3 4">
    <name type="scientific">Psychrobacillus lasiicapitis</name>
    <dbReference type="NCBI Taxonomy" id="1636719"/>
    <lineage>
        <taxon>Bacteria</taxon>
        <taxon>Bacillati</taxon>
        <taxon>Bacillota</taxon>
        <taxon>Bacilli</taxon>
        <taxon>Bacillales</taxon>
        <taxon>Bacillaceae</taxon>
        <taxon>Psychrobacillus</taxon>
    </lineage>
</organism>
<dbReference type="OrthoDB" id="9792626at2"/>
<gene>
    <name evidence="3" type="ORF">FG382_06120</name>
</gene>
<sequence length="313" mass="35337">MKNKRLIIIGIISITLFISLFMLFKKNDSTYELYNTDSPTRIGEVHLVVSDVDNLTAFYQQVIGFDILTKESKRVTLTADGRTPLLILEEQEDSVERPFPSTGLYHFAIIMPDHVSLGNMMLHFAQTKYPMQGAANHQYSDALYLADPDGNGIEIYADLSPDTWERDKNGGYAGGSYPMDFEKLAAEANPNWNGLPDDTRIGHMHLQATELVMTEKFYVDGLDFNVTSKDDGSLFLSKDNYHHHIALNTWSGTGIPAPPDNSRGLKNFTLLFSKEELEEAKTRLTDLDFLFEEKDNSIIVQDPSRNTIEIISK</sequence>
<dbReference type="RefSeq" id="WP_142538021.1">
    <property type="nucleotide sequence ID" value="NZ_BMIE01000001.1"/>
</dbReference>
<reference evidence="3 4" key="1">
    <citation type="submission" date="2019-05" db="EMBL/GenBank/DDBJ databases">
        <title>Psychrobacillus vulpis sp. nov., a new species isolated from feces of a red fox that inhabits in The Tablas de Daimiel Natural Park, Albacete, Spain.</title>
        <authorList>
            <person name="Rodriguez M."/>
            <person name="Reina J.C."/>
            <person name="Bejar V."/>
            <person name="Llamas I."/>
        </authorList>
    </citation>
    <scope>NUCLEOTIDE SEQUENCE [LARGE SCALE GENOMIC DNA]</scope>
    <source>
        <strain evidence="3 4">NEAU-3TGS17</strain>
    </source>
</reference>
<dbReference type="EMBL" id="VDGH01000003">
    <property type="protein sequence ID" value="TQR15042.1"/>
    <property type="molecule type" value="Genomic_DNA"/>
</dbReference>
<dbReference type="PROSITE" id="PS51819">
    <property type="entry name" value="VOC"/>
    <property type="match status" value="1"/>
</dbReference>
<evidence type="ECO:0000313" key="4">
    <source>
        <dbReference type="Proteomes" id="UP000317316"/>
    </source>
</evidence>
<dbReference type="SUPFAM" id="SSF54593">
    <property type="entry name" value="Glyoxalase/Bleomycin resistance protein/Dihydroxybiphenyl dioxygenase"/>
    <property type="match status" value="2"/>
</dbReference>
<evidence type="ECO:0000256" key="1">
    <source>
        <dbReference type="SAM" id="Phobius"/>
    </source>
</evidence>
<comment type="caution">
    <text evidence="3">The sequence shown here is derived from an EMBL/GenBank/DDBJ whole genome shotgun (WGS) entry which is preliminary data.</text>
</comment>
<dbReference type="InterPro" id="IPR029068">
    <property type="entry name" value="Glyas_Bleomycin-R_OHBP_Dase"/>
</dbReference>
<accession>A0A544TC57</accession>
<dbReference type="PANTHER" id="PTHR43279:SF1">
    <property type="entry name" value="CATECHOL-2,3-DIOXYGENASE"/>
    <property type="match status" value="1"/>
</dbReference>
<dbReference type="Pfam" id="PF00903">
    <property type="entry name" value="Glyoxalase"/>
    <property type="match status" value="1"/>
</dbReference>
<evidence type="ECO:0000259" key="2">
    <source>
        <dbReference type="PROSITE" id="PS51819"/>
    </source>
</evidence>
<dbReference type="AlphaFoldDB" id="A0A544TC57"/>
<keyword evidence="1" id="KW-0472">Membrane</keyword>